<accession>A0ACC2N4P8</accession>
<proteinExistence type="predicted"/>
<dbReference type="EMBL" id="CM056744">
    <property type="protein sequence ID" value="KAJ8665688.1"/>
    <property type="molecule type" value="Genomic_DNA"/>
</dbReference>
<gene>
    <name evidence="1" type="ORF">QAD02_007350</name>
</gene>
<keyword evidence="2" id="KW-1185">Reference proteome</keyword>
<evidence type="ECO:0000313" key="1">
    <source>
        <dbReference type="EMBL" id="KAJ8665688.1"/>
    </source>
</evidence>
<reference evidence="1" key="1">
    <citation type="submission" date="2023-04" db="EMBL/GenBank/DDBJ databases">
        <title>A chromosome-level genome assembly of the parasitoid wasp Eretmocerus hayati.</title>
        <authorList>
            <person name="Zhong Y."/>
            <person name="Liu S."/>
            <person name="Liu Y."/>
        </authorList>
    </citation>
    <scope>NUCLEOTIDE SEQUENCE</scope>
    <source>
        <strain evidence="1">ZJU_SS_LIU_2023</strain>
    </source>
</reference>
<evidence type="ECO:0000313" key="2">
    <source>
        <dbReference type="Proteomes" id="UP001239111"/>
    </source>
</evidence>
<comment type="caution">
    <text evidence="1">The sequence shown here is derived from an EMBL/GenBank/DDBJ whole genome shotgun (WGS) entry which is preliminary data.</text>
</comment>
<sequence>MDKFGSGTNWEANPSRQANHGKEIKGERERVEMRILAWNIAGTKTLTSSRQWEDLGGFEEICSAEEVEKRGEEEQWWHTSATKDNPRAKTLVLSQEMVKSEIQIGKEKWKIILTFMDHEKYHYWRRTSKKGGDCTRNGS</sequence>
<dbReference type="Proteomes" id="UP001239111">
    <property type="component" value="Chromosome 4"/>
</dbReference>
<protein>
    <submittedName>
        <fullName evidence="1">Uncharacterized protein</fullName>
    </submittedName>
</protein>
<name>A0ACC2N4P8_9HYME</name>
<organism evidence="1 2">
    <name type="scientific">Eretmocerus hayati</name>
    <dbReference type="NCBI Taxonomy" id="131215"/>
    <lineage>
        <taxon>Eukaryota</taxon>
        <taxon>Metazoa</taxon>
        <taxon>Ecdysozoa</taxon>
        <taxon>Arthropoda</taxon>
        <taxon>Hexapoda</taxon>
        <taxon>Insecta</taxon>
        <taxon>Pterygota</taxon>
        <taxon>Neoptera</taxon>
        <taxon>Endopterygota</taxon>
        <taxon>Hymenoptera</taxon>
        <taxon>Apocrita</taxon>
        <taxon>Proctotrupomorpha</taxon>
        <taxon>Chalcidoidea</taxon>
        <taxon>Aphelinidae</taxon>
        <taxon>Aphelininae</taxon>
        <taxon>Eretmocerus</taxon>
    </lineage>
</organism>